<gene>
    <name evidence="2" type="ORF">AVEN_171766_1</name>
</gene>
<proteinExistence type="predicted"/>
<sequence length="121" mass="13296">MDGYEIKFSLVVLTSRFEASRGLYWKGPCGFEPRSDDDDILSGTPLSRLPHHTSLQSILVDSAPMGESVDMGCGQRTSGGCLATTEVSACNRPIYSGSCFEHGSHRPRTRDFTTRPTRPQL</sequence>
<dbReference type="EMBL" id="BGPR01098916">
    <property type="protein sequence ID" value="GBM50900.1"/>
    <property type="molecule type" value="Genomic_DNA"/>
</dbReference>
<organism evidence="2 3">
    <name type="scientific">Araneus ventricosus</name>
    <name type="common">Orbweaver spider</name>
    <name type="synonym">Epeira ventricosa</name>
    <dbReference type="NCBI Taxonomy" id="182803"/>
    <lineage>
        <taxon>Eukaryota</taxon>
        <taxon>Metazoa</taxon>
        <taxon>Ecdysozoa</taxon>
        <taxon>Arthropoda</taxon>
        <taxon>Chelicerata</taxon>
        <taxon>Arachnida</taxon>
        <taxon>Araneae</taxon>
        <taxon>Araneomorphae</taxon>
        <taxon>Entelegynae</taxon>
        <taxon>Araneoidea</taxon>
        <taxon>Araneidae</taxon>
        <taxon>Araneus</taxon>
    </lineage>
</organism>
<dbReference type="Proteomes" id="UP000499080">
    <property type="component" value="Unassembled WGS sequence"/>
</dbReference>
<keyword evidence="3" id="KW-1185">Reference proteome</keyword>
<evidence type="ECO:0000313" key="3">
    <source>
        <dbReference type="Proteomes" id="UP000499080"/>
    </source>
</evidence>
<dbReference type="AlphaFoldDB" id="A0A4Y2GB40"/>
<evidence type="ECO:0000256" key="1">
    <source>
        <dbReference type="SAM" id="MobiDB-lite"/>
    </source>
</evidence>
<evidence type="ECO:0000313" key="2">
    <source>
        <dbReference type="EMBL" id="GBM50900.1"/>
    </source>
</evidence>
<comment type="caution">
    <text evidence="2">The sequence shown here is derived from an EMBL/GenBank/DDBJ whole genome shotgun (WGS) entry which is preliminary data.</text>
</comment>
<feature type="region of interest" description="Disordered" evidence="1">
    <location>
        <begin position="99"/>
        <end position="121"/>
    </location>
</feature>
<accession>A0A4Y2GB40</accession>
<protein>
    <submittedName>
        <fullName evidence="2">Uncharacterized protein</fullName>
    </submittedName>
</protein>
<name>A0A4Y2GB40_ARAVE</name>
<reference evidence="2 3" key="1">
    <citation type="journal article" date="2019" name="Sci. Rep.">
        <title>Orb-weaving spider Araneus ventricosus genome elucidates the spidroin gene catalogue.</title>
        <authorList>
            <person name="Kono N."/>
            <person name="Nakamura H."/>
            <person name="Ohtoshi R."/>
            <person name="Moran D.A.P."/>
            <person name="Shinohara A."/>
            <person name="Yoshida Y."/>
            <person name="Fujiwara M."/>
            <person name="Mori M."/>
            <person name="Tomita M."/>
            <person name="Arakawa K."/>
        </authorList>
    </citation>
    <scope>NUCLEOTIDE SEQUENCE [LARGE SCALE GENOMIC DNA]</scope>
</reference>